<reference evidence="2 3" key="1">
    <citation type="submission" date="2018-06" db="EMBL/GenBank/DDBJ databases">
        <authorList>
            <consortium name="Pathogen Informatics"/>
            <person name="Doyle S."/>
        </authorList>
    </citation>
    <scope>NUCLEOTIDE SEQUENCE [LARGE SCALE GENOMIC DNA]</scope>
    <source>
        <strain evidence="2 3">NCTC9075</strain>
    </source>
</reference>
<dbReference type="InterPro" id="IPR012337">
    <property type="entry name" value="RNaseH-like_sf"/>
</dbReference>
<organism evidence="2 3">
    <name type="scientific">Escherichia coli</name>
    <dbReference type="NCBI Taxonomy" id="562"/>
    <lineage>
        <taxon>Bacteria</taxon>
        <taxon>Pseudomonadati</taxon>
        <taxon>Pseudomonadota</taxon>
        <taxon>Gammaproteobacteria</taxon>
        <taxon>Enterobacterales</taxon>
        <taxon>Enterobacteriaceae</taxon>
        <taxon>Escherichia</taxon>
    </lineage>
</organism>
<dbReference type="Gene3D" id="1.10.246.40">
    <property type="entry name" value="Tn5 transposase, domain 1"/>
    <property type="match status" value="1"/>
</dbReference>
<dbReference type="InterPro" id="IPR014735">
    <property type="entry name" value="Transposase_Tn5-like_N"/>
</dbReference>
<dbReference type="Proteomes" id="UP000254181">
    <property type="component" value="Unassembled WGS sequence"/>
</dbReference>
<dbReference type="AlphaFoldDB" id="A0A376Z6B8"/>
<protein>
    <submittedName>
        <fullName evidence="2">Transposase for transposon Tn5</fullName>
        <ecNumber evidence="2">3.1.-.-</ecNumber>
    </submittedName>
</protein>
<dbReference type="InterPro" id="IPR054836">
    <property type="entry name" value="Tn5_transposase"/>
</dbReference>
<dbReference type="PANTHER" id="PTHR37319">
    <property type="entry name" value="TRANSPOSASE"/>
    <property type="match status" value="1"/>
</dbReference>
<feature type="domain" description="Transposase Tn5-like N-terminal" evidence="1">
    <location>
        <begin position="8"/>
        <end position="65"/>
    </location>
</feature>
<sequence length="297" mass="33052">MVLSDCYSWDNEQSGHARLGDPRRTRRLVSLTSSLAQHAGLSIVKSSQSTAQVEGAYRLIRNPSVSPQAIAEAGFTATVRACEAHPLLLALEDTTTINFSHSTASDDQGNTTTNPKTRGLLAHSVLMYAPDSALPVGFIEQQRWSRVTDTYGVKHQRKERPCEEKESYRWQQASERMAERLGEIQKRVITVCDREADIWHYLHYKVSHGQRFVVRAAQNSRLEEAPGKLFELPEVLATAGSHTLNVMQKGGRAARQARMFIRYSEVSIKIATTAARRSRSRMSVAGSSQRTVPAGIC</sequence>
<dbReference type="NCBIfam" id="NF033590">
    <property type="entry name" value="transpos_IS4_3"/>
    <property type="match status" value="1"/>
</dbReference>
<dbReference type="SUPFAM" id="SSF53098">
    <property type="entry name" value="Ribonuclease H-like"/>
    <property type="match status" value="1"/>
</dbReference>
<dbReference type="EC" id="3.1.-.-" evidence="2"/>
<name>A0A376Z6B8_ECOLX</name>
<evidence type="ECO:0000259" key="1">
    <source>
        <dbReference type="Pfam" id="PF14706"/>
    </source>
</evidence>
<evidence type="ECO:0000313" key="3">
    <source>
        <dbReference type="Proteomes" id="UP000254181"/>
    </source>
</evidence>
<accession>A0A376Z6B8</accession>
<dbReference type="Pfam" id="PF14706">
    <property type="entry name" value="Tnp_DNA_bind"/>
    <property type="match status" value="1"/>
</dbReference>
<dbReference type="PANTHER" id="PTHR37319:SF1">
    <property type="entry name" value="TRANSPOSASE TN5 DIMERISATION DOMAIN-CONTAINING PROTEIN"/>
    <property type="match status" value="1"/>
</dbReference>
<dbReference type="EMBL" id="UGEM01000004">
    <property type="protein sequence ID" value="STP20837.1"/>
    <property type="molecule type" value="Genomic_DNA"/>
</dbReference>
<gene>
    <name evidence="2" type="primary">tnpA_2</name>
    <name evidence="2" type="ORF">NCTC9075_04302</name>
</gene>
<dbReference type="InterPro" id="IPR047768">
    <property type="entry name" value="Tn5p-like"/>
</dbReference>
<keyword evidence="2" id="KW-0378">Hydrolase</keyword>
<evidence type="ECO:0000313" key="2">
    <source>
        <dbReference type="EMBL" id="STP20837.1"/>
    </source>
</evidence>
<proteinExistence type="predicted"/>
<dbReference type="InterPro" id="IPR038215">
    <property type="entry name" value="TN5-like_N_sf"/>
</dbReference>
<dbReference type="Gene3D" id="3.90.350.10">
    <property type="entry name" value="Transposase Inhibitor Protein From Tn5, Chain A, domain 1"/>
    <property type="match status" value="1"/>
</dbReference>
<dbReference type="GO" id="GO:0016787">
    <property type="term" value="F:hydrolase activity"/>
    <property type="evidence" value="ECO:0007669"/>
    <property type="project" value="UniProtKB-KW"/>
</dbReference>